<dbReference type="InterPro" id="IPR000699">
    <property type="entry name" value="RIH_dom"/>
</dbReference>
<evidence type="ECO:0000313" key="17">
    <source>
        <dbReference type="Proteomes" id="UP000076420"/>
    </source>
</evidence>
<keyword evidence="8 13" id="KW-0406">Ion transport</keyword>
<feature type="region of interest" description="Disordered" evidence="14">
    <location>
        <begin position="2599"/>
        <end position="2674"/>
    </location>
</feature>
<evidence type="ECO:0000259" key="15">
    <source>
        <dbReference type="PROSITE" id="PS50919"/>
    </source>
</evidence>
<keyword evidence="12 13" id="KW-0407">Ion channel</keyword>
<comment type="function">
    <text evidence="13">Receptor for inositol 1,4,5-trisphosphate, a second messenger that mediates the release of intracellular calcium.</text>
</comment>
<keyword evidence="4 13" id="KW-0812">Transmembrane</keyword>
<evidence type="ECO:0000256" key="14">
    <source>
        <dbReference type="SAM" id="MobiDB-lite"/>
    </source>
</evidence>
<dbReference type="InterPro" id="IPR036300">
    <property type="entry name" value="MIR_dom_sf"/>
</dbReference>
<comment type="domain">
    <text evidence="13">The receptor contains a calcium channel in its C-terminal extremity. Its large N-terminal cytoplasmic region has the ligand-binding site in the N-terminus and modulatory sites in the middle portion immediately upstream of the channel region.</text>
</comment>
<sequence length="2674" mass="308016">MFNNFLENFSQEKTKVLQFISDAGKAKKRFIYALEAQVWDITLLTTYAKAVDFRTCVMTAQRSTNSGLHVYCHQDRNRPTNIPNAQAVIFQICIQNRYKLNKKYRKCLSLQQKESTETAKAMLTQAKLSAEAEKKDNLAEQTRQHGKRVRYGEIVQLKHVFTGKFVHMSTTHTSKNDKNNMKISLIEFNAKNAQFRILPRYKVKSEGEVFTACSVTLLVPLFSELNLGVERSSFTLIGSYRDHPEESRFVRGGCVVRLFHKELEAYLVAEGLFDEAVIEDVHFRIRAIDQHRPKSLSPSTSGITYWQLEAEHSILDGDVLRWEQQIRLRHMLTRQYLSVDTNGDVLLTPDPTDPRTVFRLHSVLKERDEIQLESYARIEHMLTNRWLHALKDEDYEKRQYNEHDTERTMQGLRWDGASLRKVSASMESMYDDAYTIQQVKECDVLSFNYVAGMLPFLFNLIQDQLSNAPLTARRTHEMIMTLHEIKEFIMPEGLPDKNRQKLLRNLRVIDLLVRLLQCPLREEDEQIQMIRIFKEAYDVLHAYMLGKSRKNALYIAKYIDFFQTQFTQKGGIGLNVAQMIVELIRNKRKIVDRITQAHIDTFIQLLRNNPSYHFLDLLQVLCVCDEVAIPNNQSYIVQQWLRTYKDSVYLLDRGQNINKSPNIVYISVDGRATWVALHQFVDEMAADYDSEKNQFFIHQLDLMKAFCFGRNDFSIHTITREFGYITWEDAFLCIQSELLPDSIRAKFTELVIGLFVDVGNNYSVLDNPNICFVYDYVGSKDADTDQSQYPIPSSPSSHLYVNNVDAANKSGFNSILKESEEDTIVWNEVIDMPIERRKEPSYEVVKDLVTIFPVLRDWLAEFLSKNCTMTLNMVGRNLLIKQVLRLLQYLVKFGYYMDVEDIRKLLPPLLSLLDGRHDVPFPKDKEKGFSKEAQKAVQAYRTVGRFEMSSETEALVNAKYQAMKALDLLLTFQRNLRLKVFVTMFKQTEQGAAKKKVQAHLEPLLYETFNPVDTKKKALKQQKEVQKELREMFSLSSILDIDSTTLILLDLSQYKYEQIIVKSLDLLNKLYSSQMDMFALAKRAQILYTRDSARVHREVQRSLPTLRRLARSKLNDQQVSLINEVLDELCEFCYLPKTPQEPHPMNQNIMISHGVLNIVLDILSQEIDSRLLREQYQGMESVFKKTLHLLCLLIRENHEVQEEMFYHLDRLLDVSIVRSHLALALKEVFTDNQSVCLKVQPRQIQRMVMLAAECQHNAPEFLELLKSLVKVEGLDLTIKRNQALVMKYIMQTFKKSAYVLDQPQEVRDKILTNQTEPGHLTYFINLVELLATCAEVRIQFLHNLMVPSHDILWVLNNSAVDSNLKRPFIKFLMWVYMKASNGLVESGASDLQHDKLMWDFINTAVCDMTQVSEFLVQYADKISQLLKSPPKPSQVAENHETKSVMHSKLFFILDGVLPFLHLFYTVLYNSESIDHHIYAEEVKTTDNVANALRGLFSHLGSYLTSPTHLKNALTCLTTVLSLTPSHKAQLLDVMTKLTSGMTLSDTTAAVKKGNMEYYASELGLNAKFHCFTSNCTKIHTGHNTVQAQLKIKSKREYIVAGSNEELPLGEEFQKLIRCFIDPNEKKLVKKYSRAQILLEQMALVCSIFIPKCPHSTQDQQHWYNLCLSISRRSLLAQHEARKKETLRSYSFSRTSMTIEKKALQEIQLFEQRMKTERLAGWRALARANNKQPLQKRRFSFRRHSKAVKPRKGKSLDAAGIKKSSNGIPNDSEALISDAKEIEMKELMMNPEDLQHMSVSLTEALDEGVKDMLEYKDDGYIELVLKLLARICDGQHTGLQNYLREQPDNVKSFSIVAETAQFLNVVYTTINSTTIDLVIQLFSTLNEFCAGNQENRVVVYDMKAIDYINFILRAGEIEDSTIEKVIELQQTIGSLIISLTEENGPEASQVAKEVKDALDKEAVFRCMTSCYEWCLTEKRENTPTLGLSGGYLQSAKSLAAFGGSLIQGVVKGKRKSALRESVADVGFIFYLILARMIDIDPALLDTVKVTAENMKAFEYYKKNCCSIELVKDDILQKVNFRVKNKSVMREEVKEKLKWNVDRTSPSNKIRDLMGWTRDIMRDISYQRKILDHPISKFFTKGCPIPNIEKLTNDEYKITLWVLGGVHNLFSLFVLISYFLSYHPRFPKASEIKSWFLGLCGKSDNNSEQEEVREVEPPSKLTTQFFSFTTFYYLLFLATSILGSLYHGYFFSFHLLNIVNNNQLLGGVIKAVTQNGMSLLWVAILGLIVIYIYALIGFALLRVYFDNEKTLFCSTLWQCTVTVIRFGLIGDMFEEIRDNPAGSSFSSFWPMVLYHVSFFIFITTIGLNIIFGIIVDTFSELRDLKWRAESDMKDTCFICSRNSYDFEHHGKGFDHHVALEHNMWSYVYFIIHLEEIMFSDYLLLLYFQMEKENYEFIPLNRALCLSFVDIDSTESKIDDLLLQVTNIAKKQKEEEAEKKRKIERLKQRRWQEKHRELIFGSEMGTAIGATSRSQSQDQLLDLRDSRPRFHAFGQPSLDSTKGAGQSPFSAGLTSAQMSTRILRDTDSEAETGSLSSYHLHGSFDLLDEDPPPSFPVYPEPAAQPPPDDQFTQFPPPPSLPSTSSPRVMFHPSVPPSPRRDDDDDTKPGSSQIVERF</sequence>
<feature type="domain" description="MIR" evidence="15">
    <location>
        <begin position="146"/>
        <end position="200"/>
    </location>
</feature>
<feature type="compositionally biased region" description="Polar residues" evidence="14">
    <location>
        <begin position="2554"/>
        <end position="2568"/>
    </location>
</feature>
<dbReference type="GO" id="GO:0070679">
    <property type="term" value="F:inositol 1,4,5 trisphosphate binding"/>
    <property type="evidence" value="ECO:0007669"/>
    <property type="project" value="UniProtKB-UniRule"/>
</dbReference>
<comment type="caution">
    <text evidence="13">Lacks conserved residue(s) required for the propagation of feature annotation.</text>
</comment>
<dbReference type="SUPFAM" id="SSF100909">
    <property type="entry name" value="IP3 receptor type 1 binding core, domain 2"/>
    <property type="match status" value="1"/>
</dbReference>
<name>A0A2C9LK58_BIOGL</name>
<evidence type="ECO:0000256" key="7">
    <source>
        <dbReference type="ARBA" id="ARBA00022989"/>
    </source>
</evidence>
<keyword evidence="3 13" id="KW-0813">Transport</keyword>
<comment type="subunit">
    <text evidence="13">Homotetramer.</text>
</comment>
<evidence type="ECO:0000256" key="4">
    <source>
        <dbReference type="ARBA" id="ARBA00022692"/>
    </source>
</evidence>
<dbReference type="KEGG" id="bgt:106068995"/>
<dbReference type="SUPFAM" id="SSF82109">
    <property type="entry name" value="MIR domain"/>
    <property type="match status" value="1"/>
</dbReference>
<reference evidence="16" key="1">
    <citation type="submission" date="2020-05" db="UniProtKB">
        <authorList>
            <consortium name="EnsemblMetazoa"/>
        </authorList>
    </citation>
    <scope>IDENTIFICATION</scope>
    <source>
        <strain evidence="16">BB02</strain>
    </source>
</reference>
<feature type="compositionally biased region" description="Pro residues" evidence="14">
    <location>
        <begin position="2609"/>
        <end position="2637"/>
    </location>
</feature>
<dbReference type="PRINTS" id="PR00779">
    <property type="entry name" value="INSP3RECEPTR"/>
</dbReference>
<dbReference type="VEuPathDB" id="VectorBase:BGLB031859"/>
<keyword evidence="9 13" id="KW-0472">Membrane</keyword>
<dbReference type="OrthoDB" id="300855at2759"/>
<evidence type="ECO:0000256" key="6">
    <source>
        <dbReference type="ARBA" id="ARBA00022824"/>
    </source>
</evidence>
<dbReference type="InterPro" id="IPR015925">
    <property type="entry name" value="Ryanodine_IP3_receptor"/>
</dbReference>
<dbReference type="Gene3D" id="1.25.10.30">
    <property type="entry name" value="IP3 receptor type 1 binding core, RIH domain"/>
    <property type="match status" value="1"/>
</dbReference>
<evidence type="ECO:0000256" key="9">
    <source>
        <dbReference type="ARBA" id="ARBA00023136"/>
    </source>
</evidence>
<dbReference type="PANTHER" id="PTHR13715:SF99">
    <property type="entry name" value="INOSITOL 1,4,5-TRISPHOSPHATE RECEPTOR-LIKE PROTEIN A"/>
    <property type="match status" value="1"/>
</dbReference>
<dbReference type="EnsemblMetazoa" id="BGLB031859-RA">
    <property type="protein sequence ID" value="BGLB031859-PA"/>
    <property type="gene ID" value="BGLB031859"/>
</dbReference>
<keyword evidence="5" id="KW-0677">Repeat</keyword>
<dbReference type="InterPro" id="IPR035910">
    <property type="entry name" value="RyR/IP3R_RIH_dom_sf"/>
</dbReference>
<evidence type="ECO:0000256" key="2">
    <source>
        <dbReference type="ARBA" id="ARBA00009453"/>
    </source>
</evidence>
<dbReference type="Pfam" id="PF02815">
    <property type="entry name" value="MIR"/>
    <property type="match status" value="1"/>
</dbReference>
<dbReference type="Pfam" id="PF08454">
    <property type="entry name" value="RIH_assoc"/>
    <property type="match status" value="1"/>
</dbReference>
<dbReference type="GO" id="GO:0005789">
    <property type="term" value="C:endoplasmic reticulum membrane"/>
    <property type="evidence" value="ECO:0007669"/>
    <property type="project" value="UniProtKB-SubCell"/>
</dbReference>
<comment type="subcellular location">
    <subcellularLocation>
        <location evidence="1 13">Endoplasmic reticulum membrane</location>
        <topology evidence="1 13">Multi-pass membrane protein</topology>
    </subcellularLocation>
</comment>
<feature type="transmembrane region" description="Helical" evidence="13">
    <location>
        <begin position="2350"/>
        <end position="2373"/>
    </location>
</feature>
<dbReference type="Pfam" id="PF00520">
    <property type="entry name" value="Ion_trans"/>
    <property type="match status" value="1"/>
</dbReference>
<accession>A0A2C9LK58</accession>
<dbReference type="InterPro" id="IPR013662">
    <property type="entry name" value="RIH_assoc-dom"/>
</dbReference>
<feature type="transmembrane region" description="Helical" evidence="13">
    <location>
        <begin position="2156"/>
        <end position="2178"/>
    </location>
</feature>
<dbReference type="Proteomes" id="UP000076420">
    <property type="component" value="Unassembled WGS sequence"/>
</dbReference>
<dbReference type="InterPro" id="IPR000493">
    <property type="entry name" value="InsP3_rcpt"/>
</dbReference>
<dbReference type="Gene3D" id="1.10.287.70">
    <property type="match status" value="1"/>
</dbReference>
<dbReference type="VEuPathDB" id="VectorBase:BGLAX_051218"/>
<keyword evidence="13" id="KW-0106">Calcium</keyword>
<keyword evidence="13" id="KW-0107">Calcium channel</keyword>
<protein>
    <recommendedName>
        <fullName evidence="13">Inositol 1,4,5-trisphosphate receptor</fullName>
    </recommendedName>
</protein>
<evidence type="ECO:0000256" key="13">
    <source>
        <dbReference type="RuleBase" id="RU368044"/>
    </source>
</evidence>
<proteinExistence type="inferred from homology"/>
<dbReference type="InterPro" id="IPR005821">
    <property type="entry name" value="Ion_trans_dom"/>
</dbReference>
<dbReference type="InterPro" id="IPR014821">
    <property type="entry name" value="Ins145_P3_rcpt"/>
</dbReference>
<dbReference type="PANTHER" id="PTHR13715">
    <property type="entry name" value="RYANODINE RECEPTOR AND IP3 RECEPTOR"/>
    <property type="match status" value="1"/>
</dbReference>
<keyword evidence="7 13" id="KW-1133">Transmembrane helix</keyword>
<evidence type="ECO:0000256" key="10">
    <source>
        <dbReference type="ARBA" id="ARBA00023170"/>
    </source>
</evidence>
<keyword evidence="11 13" id="KW-1071">Ligand-gated ion channel</keyword>
<dbReference type="SMART" id="SM00472">
    <property type="entry name" value="MIR"/>
    <property type="match status" value="2"/>
</dbReference>
<dbReference type="PROSITE" id="PS50919">
    <property type="entry name" value="MIR"/>
    <property type="match status" value="1"/>
</dbReference>
<dbReference type="CDD" id="cd23280">
    <property type="entry name" value="beta-trefoil_MIR_itr-1-like"/>
    <property type="match status" value="1"/>
</dbReference>
<dbReference type="GO" id="GO:0005220">
    <property type="term" value="F:inositol 1,4,5-trisphosphate-gated calcium channel activity"/>
    <property type="evidence" value="ECO:0007669"/>
    <property type="project" value="UniProtKB-UniRule"/>
</dbReference>
<dbReference type="Gene3D" id="2.80.10.50">
    <property type="match status" value="2"/>
</dbReference>
<feature type="transmembrane region" description="Helical" evidence="13">
    <location>
        <begin position="2229"/>
        <end position="2257"/>
    </location>
</feature>
<evidence type="ECO:0000256" key="3">
    <source>
        <dbReference type="ARBA" id="ARBA00022448"/>
    </source>
</evidence>
<evidence type="ECO:0000256" key="8">
    <source>
        <dbReference type="ARBA" id="ARBA00023065"/>
    </source>
</evidence>
<dbReference type="Pfam" id="PF01365">
    <property type="entry name" value="RYDR_ITPR"/>
    <property type="match status" value="2"/>
</dbReference>
<evidence type="ECO:0000256" key="11">
    <source>
        <dbReference type="ARBA" id="ARBA00023286"/>
    </source>
</evidence>
<evidence type="ECO:0000313" key="16">
    <source>
        <dbReference type="EnsemblMetazoa" id="BGLB031859-PA"/>
    </source>
</evidence>
<comment type="similarity">
    <text evidence="2 13">Belongs to the InsP3 receptor family.</text>
</comment>
<gene>
    <name evidence="16" type="primary">106068995</name>
</gene>
<organism evidence="16 17">
    <name type="scientific">Biomphalaria glabrata</name>
    <name type="common">Bloodfluke planorb</name>
    <name type="synonym">Freshwater snail</name>
    <dbReference type="NCBI Taxonomy" id="6526"/>
    <lineage>
        <taxon>Eukaryota</taxon>
        <taxon>Metazoa</taxon>
        <taxon>Spiralia</taxon>
        <taxon>Lophotrochozoa</taxon>
        <taxon>Mollusca</taxon>
        <taxon>Gastropoda</taxon>
        <taxon>Heterobranchia</taxon>
        <taxon>Euthyneura</taxon>
        <taxon>Panpulmonata</taxon>
        <taxon>Hygrophila</taxon>
        <taxon>Lymnaeoidea</taxon>
        <taxon>Planorbidae</taxon>
        <taxon>Biomphalaria</taxon>
    </lineage>
</organism>
<dbReference type="STRING" id="6526.A0A2C9LK58"/>
<evidence type="ECO:0000256" key="1">
    <source>
        <dbReference type="ARBA" id="ARBA00004477"/>
    </source>
</evidence>
<evidence type="ECO:0000256" key="12">
    <source>
        <dbReference type="ARBA" id="ARBA00023303"/>
    </source>
</evidence>
<dbReference type="Pfam" id="PF08709">
    <property type="entry name" value="Ins145_P3_rec"/>
    <property type="match status" value="1"/>
</dbReference>
<feature type="transmembrane region" description="Helical" evidence="13">
    <location>
        <begin position="2277"/>
        <end position="2299"/>
    </location>
</feature>
<feature type="region of interest" description="Disordered" evidence="14">
    <location>
        <begin position="2548"/>
        <end position="2568"/>
    </location>
</feature>
<keyword evidence="6 13" id="KW-0256">Endoplasmic reticulum</keyword>
<evidence type="ECO:0000256" key="5">
    <source>
        <dbReference type="ARBA" id="ARBA00022737"/>
    </source>
</evidence>
<keyword evidence="13" id="KW-0109">Calcium transport</keyword>
<keyword evidence="10 13" id="KW-0675">Receptor</keyword>
<dbReference type="InterPro" id="IPR016093">
    <property type="entry name" value="MIR_motif"/>
</dbReference>
<dbReference type="GO" id="GO:0051209">
    <property type="term" value="P:release of sequestered calcium ion into cytosol"/>
    <property type="evidence" value="ECO:0007669"/>
    <property type="project" value="UniProtKB-UniRule"/>
</dbReference>